<feature type="chain" id="PRO_5004652025" evidence="2">
    <location>
        <begin position="20"/>
        <end position="106"/>
    </location>
</feature>
<accession>U4L8W5</accession>
<feature type="region of interest" description="Disordered" evidence="1">
    <location>
        <begin position="52"/>
        <end position="72"/>
    </location>
</feature>
<dbReference type="AlphaFoldDB" id="U4L8W5"/>
<gene>
    <name evidence="3" type="ORF">PCON_01562</name>
</gene>
<keyword evidence="4" id="KW-1185">Reference proteome</keyword>
<organism evidence="3 4">
    <name type="scientific">Pyronema omphalodes (strain CBS 100304)</name>
    <name type="common">Pyronema confluens</name>
    <dbReference type="NCBI Taxonomy" id="1076935"/>
    <lineage>
        <taxon>Eukaryota</taxon>
        <taxon>Fungi</taxon>
        <taxon>Dikarya</taxon>
        <taxon>Ascomycota</taxon>
        <taxon>Pezizomycotina</taxon>
        <taxon>Pezizomycetes</taxon>
        <taxon>Pezizales</taxon>
        <taxon>Pyronemataceae</taxon>
        <taxon>Pyronema</taxon>
    </lineage>
</organism>
<evidence type="ECO:0000256" key="2">
    <source>
        <dbReference type="SAM" id="SignalP"/>
    </source>
</evidence>
<evidence type="ECO:0000256" key="1">
    <source>
        <dbReference type="SAM" id="MobiDB-lite"/>
    </source>
</evidence>
<dbReference type="Proteomes" id="UP000018144">
    <property type="component" value="Unassembled WGS sequence"/>
</dbReference>
<evidence type="ECO:0000313" key="3">
    <source>
        <dbReference type="EMBL" id="CCX15287.1"/>
    </source>
</evidence>
<protein>
    <submittedName>
        <fullName evidence="3">Uncharacterized protein</fullName>
    </submittedName>
</protein>
<sequence>MQLSSTFFLITCAVSVVLAMPQPGAENKWWRLLGYEIFDWRGNFVCFTERGMKDRGLGEPPKDKQSDKRDRFHGLTGDGCWISGRSYQEGKETEACFRGVERGVCT</sequence>
<dbReference type="EMBL" id="HF936161">
    <property type="protein sequence ID" value="CCX15287.1"/>
    <property type="molecule type" value="Genomic_DNA"/>
</dbReference>
<proteinExistence type="predicted"/>
<evidence type="ECO:0000313" key="4">
    <source>
        <dbReference type="Proteomes" id="UP000018144"/>
    </source>
</evidence>
<reference evidence="3 4" key="1">
    <citation type="journal article" date="2013" name="PLoS Genet.">
        <title>The genome and development-dependent transcriptomes of Pyronema confluens: a window into fungal evolution.</title>
        <authorList>
            <person name="Traeger S."/>
            <person name="Altegoer F."/>
            <person name="Freitag M."/>
            <person name="Gabaldon T."/>
            <person name="Kempken F."/>
            <person name="Kumar A."/>
            <person name="Marcet-Houben M."/>
            <person name="Poggeler S."/>
            <person name="Stajich J.E."/>
            <person name="Nowrousian M."/>
        </authorList>
    </citation>
    <scope>NUCLEOTIDE SEQUENCE [LARGE SCALE GENOMIC DNA]</scope>
    <source>
        <strain evidence="4">CBS 100304</strain>
        <tissue evidence="3">Vegetative mycelium</tissue>
    </source>
</reference>
<keyword evidence="2" id="KW-0732">Signal</keyword>
<feature type="signal peptide" evidence="2">
    <location>
        <begin position="1"/>
        <end position="19"/>
    </location>
</feature>
<name>U4L8W5_PYROM</name>
<dbReference type="OrthoDB" id="10349876at2759"/>